<dbReference type="Proteomes" id="UP001150569">
    <property type="component" value="Unassembled WGS sequence"/>
</dbReference>
<dbReference type="AlphaFoldDB" id="A0A9W8DSK8"/>
<evidence type="ECO:0000256" key="1">
    <source>
        <dbReference type="SAM" id="MobiDB-lite"/>
    </source>
</evidence>
<dbReference type="Gene3D" id="2.60.40.790">
    <property type="match status" value="1"/>
</dbReference>
<feature type="compositionally biased region" description="Low complexity" evidence="1">
    <location>
        <begin position="212"/>
        <end position="223"/>
    </location>
</feature>
<accession>A0A9W8DSK8</accession>
<gene>
    <name evidence="2" type="ORF">IWQ60_005970</name>
</gene>
<dbReference type="SUPFAM" id="SSF49764">
    <property type="entry name" value="HSP20-like chaperones"/>
    <property type="match status" value="1"/>
</dbReference>
<proteinExistence type="predicted"/>
<feature type="compositionally biased region" description="Basic and acidic residues" evidence="1">
    <location>
        <begin position="307"/>
        <end position="329"/>
    </location>
</feature>
<feature type="compositionally biased region" description="Low complexity" evidence="1">
    <location>
        <begin position="54"/>
        <end position="64"/>
    </location>
</feature>
<dbReference type="CDD" id="cd06464">
    <property type="entry name" value="ACD_sHsps-like"/>
    <property type="match status" value="1"/>
</dbReference>
<dbReference type="InterPro" id="IPR008978">
    <property type="entry name" value="HSP20-like_chaperone"/>
</dbReference>
<feature type="compositionally biased region" description="Basic and acidic residues" evidence="1">
    <location>
        <begin position="282"/>
        <end position="300"/>
    </location>
</feature>
<dbReference type="EMBL" id="JANBPT010000343">
    <property type="protein sequence ID" value="KAJ1923280.1"/>
    <property type="molecule type" value="Genomic_DNA"/>
</dbReference>
<sequence>MWGNYSRYHPARGWGGLLSPFDDDDWFFGPPYHDPGLDSPRRTSIGRRHQHPRQAVAASQQQPQQREHGRGKQQLKADDDTMQASRQQQQQQAAGDAEQHCPTCLCPSETGAMARRDDDLQVGYLNAADPWSMIVEPVSWVMQPLMQTLRQAVPKARMVEDEKAYHLELELPGIPRDKVSVEWRNGNVLAIKGAVEADEWDEQREAQGESTQQDQGQGRQPSQMSEKDADDVPVHKAGSEQHQDQYYKVTQEGKLAPGELGKEHARAQVKELQTQVTLKHQHGQDVKEERQHGQNEEQERQQGQNQKQEHQREQDQKQEHQREQQREPGQDQSVQKQPSGQQEQSQPARQARYVRYFSRSL</sequence>
<feature type="region of interest" description="Disordered" evidence="1">
    <location>
        <begin position="32"/>
        <end position="101"/>
    </location>
</feature>
<evidence type="ECO:0000313" key="3">
    <source>
        <dbReference type="Proteomes" id="UP001150569"/>
    </source>
</evidence>
<comment type="caution">
    <text evidence="2">The sequence shown here is derived from an EMBL/GenBank/DDBJ whole genome shotgun (WGS) entry which is preliminary data.</text>
</comment>
<feature type="compositionally biased region" description="Low complexity" evidence="1">
    <location>
        <begin position="330"/>
        <end position="346"/>
    </location>
</feature>
<feature type="compositionally biased region" description="Basic and acidic residues" evidence="1">
    <location>
        <begin position="225"/>
        <end position="245"/>
    </location>
</feature>
<evidence type="ECO:0000313" key="2">
    <source>
        <dbReference type="EMBL" id="KAJ1923280.1"/>
    </source>
</evidence>
<evidence type="ECO:0008006" key="4">
    <source>
        <dbReference type="Google" id="ProtNLM"/>
    </source>
</evidence>
<feature type="compositionally biased region" description="Low complexity" evidence="1">
    <location>
        <begin position="83"/>
        <end position="96"/>
    </location>
</feature>
<protein>
    <recommendedName>
        <fullName evidence="4">SHSP domain-containing protein</fullName>
    </recommendedName>
</protein>
<feature type="region of interest" description="Disordered" evidence="1">
    <location>
        <begin position="269"/>
        <end position="361"/>
    </location>
</feature>
<feature type="compositionally biased region" description="Basic and acidic residues" evidence="1">
    <location>
        <begin position="65"/>
        <end position="79"/>
    </location>
</feature>
<keyword evidence="3" id="KW-1185">Reference proteome</keyword>
<name>A0A9W8DSK8_9FUNG</name>
<reference evidence="2" key="1">
    <citation type="submission" date="2022-07" db="EMBL/GenBank/DDBJ databases">
        <title>Phylogenomic reconstructions and comparative analyses of Kickxellomycotina fungi.</title>
        <authorList>
            <person name="Reynolds N.K."/>
            <person name="Stajich J.E."/>
            <person name="Barry K."/>
            <person name="Grigoriev I.V."/>
            <person name="Crous P."/>
            <person name="Smith M.E."/>
        </authorList>
    </citation>
    <scope>NUCLEOTIDE SEQUENCE</scope>
    <source>
        <strain evidence="2">RSA 861</strain>
    </source>
</reference>
<feature type="region of interest" description="Disordered" evidence="1">
    <location>
        <begin position="199"/>
        <end position="245"/>
    </location>
</feature>
<feature type="non-terminal residue" evidence="2">
    <location>
        <position position="361"/>
    </location>
</feature>
<organism evidence="2 3">
    <name type="scientific">Tieghemiomyces parasiticus</name>
    <dbReference type="NCBI Taxonomy" id="78921"/>
    <lineage>
        <taxon>Eukaryota</taxon>
        <taxon>Fungi</taxon>
        <taxon>Fungi incertae sedis</taxon>
        <taxon>Zoopagomycota</taxon>
        <taxon>Kickxellomycotina</taxon>
        <taxon>Dimargaritomycetes</taxon>
        <taxon>Dimargaritales</taxon>
        <taxon>Dimargaritaceae</taxon>
        <taxon>Tieghemiomyces</taxon>
    </lineage>
</organism>
<dbReference type="OrthoDB" id="1431247at2759"/>